<dbReference type="Proteomes" id="UP000189704">
    <property type="component" value="Unplaced"/>
</dbReference>
<dbReference type="FunFam" id="3.30.70.100:FF:000023">
    <property type="entry name" value="N-terminal EF-hand calcium binding protein 3"/>
    <property type="match status" value="1"/>
</dbReference>
<dbReference type="STRING" id="1868482.ENSTSYP00000018653"/>
<organism evidence="3 4">
    <name type="scientific">Carlito syrichta</name>
    <name type="common">Philippine tarsier</name>
    <name type="synonym">Tarsius syrichta</name>
    <dbReference type="NCBI Taxonomy" id="1868482"/>
    <lineage>
        <taxon>Eukaryota</taxon>
        <taxon>Metazoa</taxon>
        <taxon>Chordata</taxon>
        <taxon>Craniata</taxon>
        <taxon>Vertebrata</taxon>
        <taxon>Euteleostomi</taxon>
        <taxon>Mammalia</taxon>
        <taxon>Eutheria</taxon>
        <taxon>Euarchontoglires</taxon>
        <taxon>Primates</taxon>
        <taxon>Haplorrhini</taxon>
        <taxon>Tarsiiformes</taxon>
        <taxon>Tarsiidae</taxon>
        <taxon>Carlito</taxon>
    </lineage>
</organism>
<feature type="compositionally biased region" description="Basic residues" evidence="1">
    <location>
        <begin position="63"/>
        <end position="73"/>
    </location>
</feature>
<accession>A0A3Q0DJS9</accession>
<feature type="region of interest" description="Disordered" evidence="1">
    <location>
        <begin position="38"/>
        <end position="85"/>
    </location>
</feature>
<proteinExistence type="predicted"/>
<dbReference type="OMA" id="RNNMNKS"/>
<protein>
    <submittedName>
        <fullName evidence="4">N-terminal EF-hand calcium-binding protein 3-like</fullName>
    </submittedName>
</protein>
<dbReference type="KEGG" id="csyr:103276638"/>
<evidence type="ECO:0000313" key="3">
    <source>
        <dbReference type="Proteomes" id="UP000189704"/>
    </source>
</evidence>
<dbReference type="RefSeq" id="XP_021562375.1">
    <property type="nucleotide sequence ID" value="XM_021706700.1"/>
</dbReference>
<keyword evidence="3" id="KW-1185">Reference proteome</keyword>
<dbReference type="Gene3D" id="3.30.70.100">
    <property type="match status" value="1"/>
</dbReference>
<evidence type="ECO:0000259" key="2">
    <source>
        <dbReference type="PROSITE" id="PS51725"/>
    </source>
</evidence>
<feature type="non-terminal residue" evidence="4">
    <location>
        <position position="1"/>
    </location>
</feature>
<evidence type="ECO:0000313" key="4">
    <source>
        <dbReference type="RefSeq" id="XP_021562375.1"/>
    </source>
</evidence>
<dbReference type="GO" id="GO:0042984">
    <property type="term" value="P:regulation of amyloid precursor protein biosynthetic process"/>
    <property type="evidence" value="ECO:0007669"/>
    <property type="project" value="TreeGrafter"/>
</dbReference>
<dbReference type="InterPro" id="IPR007138">
    <property type="entry name" value="ABM_dom"/>
</dbReference>
<dbReference type="AlphaFoldDB" id="A0A3Q0DJS9"/>
<name>A0A3Q0DJS9_CARSF</name>
<dbReference type="GO" id="GO:0000137">
    <property type="term" value="C:Golgi cis cisterna"/>
    <property type="evidence" value="ECO:0007669"/>
    <property type="project" value="TreeGrafter"/>
</dbReference>
<dbReference type="OrthoDB" id="289247at2759"/>
<dbReference type="InterPro" id="IPR011008">
    <property type="entry name" value="Dimeric_a/b-barrel"/>
</dbReference>
<dbReference type="PANTHER" id="PTHR12178">
    <property type="entry name" value="EF-HAND DOMAIN-CONTAINING PROTEIN"/>
    <property type="match status" value="1"/>
</dbReference>
<dbReference type="PROSITE" id="PS51725">
    <property type="entry name" value="ABM"/>
    <property type="match status" value="1"/>
</dbReference>
<feature type="domain" description="ABM" evidence="2">
    <location>
        <begin position="133"/>
        <end position="222"/>
    </location>
</feature>
<dbReference type="PANTHER" id="PTHR12178:SF3">
    <property type="entry name" value="N-TERMINAL EF-HAND CALCIUM-BINDING PROTEIN 3"/>
    <property type="match status" value="1"/>
</dbReference>
<reference evidence="4" key="1">
    <citation type="submission" date="2025-08" db="UniProtKB">
        <authorList>
            <consortium name="RefSeq"/>
        </authorList>
    </citation>
    <scope>IDENTIFICATION</scope>
</reference>
<dbReference type="SUPFAM" id="SSF54909">
    <property type="entry name" value="Dimeric alpha+beta barrel"/>
    <property type="match status" value="1"/>
</dbReference>
<evidence type="ECO:0000256" key="1">
    <source>
        <dbReference type="SAM" id="MobiDB-lite"/>
    </source>
</evidence>
<gene>
    <name evidence="4" type="primary">LOC103276638</name>
</gene>
<sequence length="233" mass="26255">EYERASKVDQFVTRFLLRETASQLQALQSSLEGASDTLEAQAHGWRSDGESMAAQSRPCGSRRGPRRALRSVHRSPAWSPGSADTGRCSEAEVQWLLQVRRLQGLVDQLEGKAPQLDPLREEDPAEGPALHILVVQRQVQVAEEALQDFHRALCCYVDVTGAQSRCLHVSTQKMPDRASFALYEFWQDEASWRRHQQSACSKAFRRTLVDHLRAPDTLTTVFLPASWWVVDSS</sequence>
<dbReference type="GeneID" id="103276638"/>
<dbReference type="InterPro" id="IPR039862">
    <property type="entry name" value="NECAB1/2/3"/>
</dbReference>
<dbReference type="GO" id="GO:0005783">
    <property type="term" value="C:endoplasmic reticulum"/>
    <property type="evidence" value="ECO:0007669"/>
    <property type="project" value="TreeGrafter"/>
</dbReference>
<dbReference type="Pfam" id="PF03992">
    <property type="entry name" value="ABM"/>
    <property type="match status" value="1"/>
</dbReference>